<comment type="caution">
    <text evidence="2">The sequence shown here is derived from an EMBL/GenBank/DDBJ whole genome shotgun (WGS) entry which is preliminary data.</text>
</comment>
<keyword evidence="3" id="KW-1185">Reference proteome</keyword>
<feature type="compositionally biased region" description="Acidic residues" evidence="1">
    <location>
        <begin position="232"/>
        <end position="250"/>
    </location>
</feature>
<evidence type="ECO:0000256" key="1">
    <source>
        <dbReference type="SAM" id="MobiDB-lite"/>
    </source>
</evidence>
<gene>
    <name evidence="2" type="ORF">LEL_10093</name>
</gene>
<accession>A0A168AUN4</accession>
<reference evidence="2 3" key="1">
    <citation type="journal article" date="2016" name="Genome Biol. Evol.">
        <title>Divergent and convergent evolution of fungal pathogenicity.</title>
        <authorList>
            <person name="Shang Y."/>
            <person name="Xiao G."/>
            <person name="Zheng P."/>
            <person name="Cen K."/>
            <person name="Zhan S."/>
            <person name="Wang C."/>
        </authorList>
    </citation>
    <scope>NUCLEOTIDE SEQUENCE [LARGE SCALE GENOMIC DNA]</scope>
    <source>
        <strain evidence="2 3">RCEF 1005</strain>
    </source>
</reference>
<organism evidence="2 3">
    <name type="scientific">Akanthomyces lecanii RCEF 1005</name>
    <dbReference type="NCBI Taxonomy" id="1081108"/>
    <lineage>
        <taxon>Eukaryota</taxon>
        <taxon>Fungi</taxon>
        <taxon>Dikarya</taxon>
        <taxon>Ascomycota</taxon>
        <taxon>Pezizomycotina</taxon>
        <taxon>Sordariomycetes</taxon>
        <taxon>Hypocreomycetidae</taxon>
        <taxon>Hypocreales</taxon>
        <taxon>Cordycipitaceae</taxon>
        <taxon>Akanthomyces</taxon>
        <taxon>Cordyceps confragosa</taxon>
    </lineage>
</organism>
<protein>
    <submittedName>
        <fullName evidence="2">Uncharacterized protein</fullName>
    </submittedName>
</protein>
<proteinExistence type="predicted"/>
<dbReference type="AlphaFoldDB" id="A0A168AUN4"/>
<sequence length="285" mass="31909">MPLAAIPSTFLLSKEEVSLGEFTTNLAAVHENHRAPNVHGVAPIEKEFEFISQNGHSTETKFGAALSSSISTKLFRKSAYTCSIAADRTKWYLLPDIPTWFKQAMENEKMKVWIQDQAGSSRKIYMITGIQTLLNPRIKVDCSSTKQSDVAMRVPLQLPPNFEIVLPAMDSGGARETSSELEIAAPGEQIFALQYRKVTFKWLRRLSSDPAHISNNTCIWTCVDTPWRGDENQDDDLLASSDEDSSDDERDSAIEVTVEMESTLPGENWVEENTENGYYCISTIM</sequence>
<name>A0A168AUN4_CORDF</name>
<evidence type="ECO:0000313" key="2">
    <source>
        <dbReference type="EMBL" id="OAA69217.1"/>
    </source>
</evidence>
<dbReference type="OrthoDB" id="5410365at2759"/>
<evidence type="ECO:0000313" key="3">
    <source>
        <dbReference type="Proteomes" id="UP000076881"/>
    </source>
</evidence>
<dbReference type="Proteomes" id="UP000076881">
    <property type="component" value="Unassembled WGS sequence"/>
</dbReference>
<feature type="region of interest" description="Disordered" evidence="1">
    <location>
        <begin position="231"/>
        <end position="252"/>
    </location>
</feature>
<dbReference type="EMBL" id="AZHF01000011">
    <property type="protein sequence ID" value="OAA69217.1"/>
    <property type="molecule type" value="Genomic_DNA"/>
</dbReference>